<name>A0A2I2KSB2_9ACTN</name>
<evidence type="ECO:0000313" key="2">
    <source>
        <dbReference type="Proteomes" id="UP000234331"/>
    </source>
</evidence>
<keyword evidence="2" id="KW-1185">Reference proteome</keyword>
<proteinExistence type="predicted"/>
<dbReference type="OrthoDB" id="3214430at2"/>
<evidence type="ECO:0000313" key="1">
    <source>
        <dbReference type="EMBL" id="SNQ48557.1"/>
    </source>
</evidence>
<gene>
    <name evidence="1" type="ORF">FRACA_260010</name>
</gene>
<protein>
    <submittedName>
        <fullName evidence="1">Uncharacterized protein</fullName>
    </submittedName>
</protein>
<reference evidence="1 2" key="1">
    <citation type="submission" date="2017-06" db="EMBL/GenBank/DDBJ databases">
        <authorList>
            <person name="Kim H.J."/>
            <person name="Triplett B.A."/>
        </authorList>
    </citation>
    <scope>NUCLEOTIDE SEQUENCE [LARGE SCALE GENOMIC DNA]</scope>
    <source>
        <strain evidence="1">FRACA_ARgP5</strain>
    </source>
</reference>
<dbReference type="RefSeq" id="WP_101832215.1">
    <property type="nucleotide sequence ID" value="NZ_FZMO01000179.1"/>
</dbReference>
<accession>A0A2I2KSB2</accession>
<organism evidence="1 2">
    <name type="scientific">Frankia canadensis</name>
    <dbReference type="NCBI Taxonomy" id="1836972"/>
    <lineage>
        <taxon>Bacteria</taxon>
        <taxon>Bacillati</taxon>
        <taxon>Actinomycetota</taxon>
        <taxon>Actinomycetes</taxon>
        <taxon>Frankiales</taxon>
        <taxon>Frankiaceae</taxon>
        <taxon>Frankia</taxon>
    </lineage>
</organism>
<dbReference type="EMBL" id="FZMO01000179">
    <property type="protein sequence ID" value="SNQ48557.1"/>
    <property type="molecule type" value="Genomic_DNA"/>
</dbReference>
<dbReference type="Proteomes" id="UP000234331">
    <property type="component" value="Unassembled WGS sequence"/>
</dbReference>
<sequence>MSAHDDSAPAPSTSIAVLGSQYGTCDGHSAFARETSPGSWQVKVHHPSNPAAGHDGWVLLGSGWPTLAAATAATGLI</sequence>
<dbReference type="AlphaFoldDB" id="A0A2I2KSB2"/>